<dbReference type="RefSeq" id="WP_173070869.1">
    <property type="nucleotide sequence ID" value="NZ_BAABGO010000009.1"/>
</dbReference>
<name>A0A6V8KYT7_9ACTN</name>
<evidence type="ECO:0000313" key="2">
    <source>
        <dbReference type="Proteomes" id="UP000482800"/>
    </source>
</evidence>
<keyword evidence="2" id="KW-1185">Reference proteome</keyword>
<proteinExistence type="predicted"/>
<protein>
    <submittedName>
        <fullName evidence="1">Uncharacterized protein</fullName>
    </submittedName>
</protein>
<evidence type="ECO:0000313" key="1">
    <source>
        <dbReference type="EMBL" id="GFJ85675.1"/>
    </source>
</evidence>
<sequence>MTSPKQNSGGPVFVVATNNTMVHVYRDVQSLVDTREIKPDQLRSIEFFDVQGRTLVPVLSDTGALTGLKDSGNPPNTAGVQQRLYTTRANLASSVDARIARHEPKVTRDEALSHLAVIDGRSLPDCYVLLEPIFSHSYASAGLIQPRHDGSWWHNFWAH</sequence>
<dbReference type="Proteomes" id="UP000482800">
    <property type="component" value="Unassembled WGS sequence"/>
</dbReference>
<reference evidence="1 2" key="2">
    <citation type="submission" date="2020-03" db="EMBL/GenBank/DDBJ databases">
        <authorList>
            <person name="Ichikawa N."/>
            <person name="Kimura A."/>
            <person name="Kitahashi Y."/>
            <person name="Uohara A."/>
        </authorList>
    </citation>
    <scope>NUCLEOTIDE SEQUENCE [LARGE SCALE GENOMIC DNA]</scope>
    <source>
        <strain evidence="1 2">NBRC 108639</strain>
    </source>
</reference>
<accession>A0A6V8KYT7</accession>
<organism evidence="1 2">
    <name type="scientific">Phytohabitans houttuyneae</name>
    <dbReference type="NCBI Taxonomy" id="1076126"/>
    <lineage>
        <taxon>Bacteria</taxon>
        <taxon>Bacillati</taxon>
        <taxon>Actinomycetota</taxon>
        <taxon>Actinomycetes</taxon>
        <taxon>Micromonosporales</taxon>
        <taxon>Micromonosporaceae</taxon>
    </lineage>
</organism>
<comment type="caution">
    <text evidence="1">The sequence shown here is derived from an EMBL/GenBank/DDBJ whole genome shotgun (WGS) entry which is preliminary data.</text>
</comment>
<gene>
    <name evidence="1" type="ORF">Phou_098550</name>
</gene>
<dbReference type="EMBL" id="BLPF01000004">
    <property type="protein sequence ID" value="GFJ85675.1"/>
    <property type="molecule type" value="Genomic_DNA"/>
</dbReference>
<dbReference type="AlphaFoldDB" id="A0A6V8KYT7"/>
<reference evidence="1 2" key="1">
    <citation type="submission" date="2020-03" db="EMBL/GenBank/DDBJ databases">
        <title>Whole genome shotgun sequence of Phytohabitans houttuyneae NBRC 108639.</title>
        <authorList>
            <person name="Komaki H."/>
            <person name="Tamura T."/>
        </authorList>
    </citation>
    <scope>NUCLEOTIDE SEQUENCE [LARGE SCALE GENOMIC DNA]</scope>
    <source>
        <strain evidence="1 2">NBRC 108639</strain>
    </source>
</reference>